<evidence type="ECO:0000256" key="5">
    <source>
        <dbReference type="PROSITE-ProRule" id="PRU00335"/>
    </source>
</evidence>
<dbReference type="PANTHER" id="PTHR30055">
    <property type="entry name" value="HTH-TYPE TRANSCRIPTIONAL REGULATOR RUTR"/>
    <property type="match status" value="1"/>
</dbReference>
<dbReference type="InterPro" id="IPR036271">
    <property type="entry name" value="Tet_transcr_reg_TetR-rel_C_sf"/>
</dbReference>
<dbReference type="AlphaFoldDB" id="A0A6B8V9X3"/>
<accession>A0A6B8V9X3</accession>
<dbReference type="PANTHER" id="PTHR30055:SF234">
    <property type="entry name" value="HTH-TYPE TRANSCRIPTIONAL REGULATOR BETI"/>
    <property type="match status" value="1"/>
</dbReference>
<dbReference type="Pfam" id="PF00440">
    <property type="entry name" value="TetR_N"/>
    <property type="match status" value="1"/>
</dbReference>
<keyword evidence="3 5" id="KW-0238">DNA-binding</keyword>
<evidence type="ECO:0000256" key="2">
    <source>
        <dbReference type="ARBA" id="ARBA00023015"/>
    </source>
</evidence>
<evidence type="ECO:0000313" key="7">
    <source>
        <dbReference type="EMBL" id="QGU01153.1"/>
    </source>
</evidence>
<dbReference type="Pfam" id="PF13977">
    <property type="entry name" value="TetR_C_6"/>
    <property type="match status" value="1"/>
</dbReference>
<dbReference type="SUPFAM" id="SSF46689">
    <property type="entry name" value="Homeodomain-like"/>
    <property type="match status" value="1"/>
</dbReference>
<evidence type="ECO:0000256" key="3">
    <source>
        <dbReference type="ARBA" id="ARBA00023125"/>
    </source>
</evidence>
<dbReference type="RefSeq" id="WP_231580500.1">
    <property type="nucleotide sequence ID" value="NZ_CP046452.1"/>
</dbReference>
<keyword evidence="8" id="KW-1185">Reference proteome</keyword>
<dbReference type="GO" id="GO:0000976">
    <property type="term" value="F:transcription cis-regulatory region binding"/>
    <property type="evidence" value="ECO:0007669"/>
    <property type="project" value="TreeGrafter"/>
</dbReference>
<evidence type="ECO:0000259" key="6">
    <source>
        <dbReference type="PROSITE" id="PS50977"/>
    </source>
</evidence>
<sequence length="169" mass="18575">MRILLAVWGVIATRGIAGVSIRVVAQEAGISAGRVQYYFPTKDALLVESCRGMTQLAEQEYEAMEGDPETKLFEAIAHVIPRDEQSRRGAIIWNNYVAESLVRPEIATILAEAKRGQEEEVARRLEPGNETKAREMIALADGLVQRVLIGDLSAAEADHCIRAALEAYP</sequence>
<reference evidence="8" key="1">
    <citation type="submission" date="2019-11" db="EMBL/GenBank/DDBJ databases">
        <title>Complete genome sequence of Corynebacterium kalinowskii 1959, a novel Corynebacterium species isolated from soil of a small paddock in Vilsendorf, Germany.</title>
        <authorList>
            <person name="Schaffert L."/>
            <person name="Ruwe M."/>
            <person name="Milse J."/>
            <person name="Hanuschka K."/>
            <person name="Ortseifen V."/>
            <person name="Droste J."/>
            <person name="Brandt D."/>
            <person name="Schlueter L."/>
            <person name="Kutter Y."/>
            <person name="Vinke S."/>
            <person name="Viehoefer P."/>
            <person name="Jacob L."/>
            <person name="Luebke N.-C."/>
            <person name="Schulte-Berndt E."/>
            <person name="Hain C."/>
            <person name="Linder M."/>
            <person name="Schmidt P."/>
            <person name="Wollenschlaeger L."/>
            <person name="Luttermann T."/>
            <person name="Thieme E."/>
            <person name="Hassa J."/>
            <person name="Haak M."/>
            <person name="Wittchen M."/>
            <person name="Mentz A."/>
            <person name="Persicke M."/>
            <person name="Busche T."/>
            <person name="Ruckert C."/>
        </authorList>
    </citation>
    <scope>NUCLEOTIDE SEQUENCE [LARGE SCALE GENOMIC DNA]</scope>
    <source>
        <strain evidence="8">1959</strain>
    </source>
</reference>
<dbReference type="SUPFAM" id="SSF48498">
    <property type="entry name" value="Tetracyclin repressor-like, C-terminal domain"/>
    <property type="match status" value="1"/>
</dbReference>
<proteinExistence type="predicted"/>
<gene>
    <name evidence="7" type="ORF">CKALI_01265</name>
</gene>
<feature type="DNA-binding region" description="H-T-H motif" evidence="5">
    <location>
        <begin position="20"/>
        <end position="39"/>
    </location>
</feature>
<feature type="domain" description="HTH tetR-type" evidence="6">
    <location>
        <begin position="1"/>
        <end position="57"/>
    </location>
</feature>
<dbReference type="EMBL" id="CP046452">
    <property type="protein sequence ID" value="QGU01153.1"/>
    <property type="molecule type" value="Genomic_DNA"/>
</dbReference>
<name>A0A6B8V9X3_9CORY</name>
<evidence type="ECO:0000256" key="1">
    <source>
        <dbReference type="ARBA" id="ARBA00022491"/>
    </source>
</evidence>
<keyword evidence="1" id="KW-0678">Repressor</keyword>
<dbReference type="PRINTS" id="PR00455">
    <property type="entry name" value="HTHTETR"/>
</dbReference>
<dbReference type="PROSITE" id="PS50977">
    <property type="entry name" value="HTH_TETR_2"/>
    <property type="match status" value="1"/>
</dbReference>
<keyword evidence="4" id="KW-0804">Transcription</keyword>
<dbReference type="InterPro" id="IPR009057">
    <property type="entry name" value="Homeodomain-like_sf"/>
</dbReference>
<protein>
    <submittedName>
        <fullName evidence="7">Transcriptional regulator BetI</fullName>
    </submittedName>
</protein>
<evidence type="ECO:0000256" key="4">
    <source>
        <dbReference type="ARBA" id="ARBA00023163"/>
    </source>
</evidence>
<dbReference type="Gene3D" id="1.10.357.10">
    <property type="entry name" value="Tetracycline Repressor, domain 2"/>
    <property type="match status" value="1"/>
</dbReference>
<dbReference type="GO" id="GO:0003700">
    <property type="term" value="F:DNA-binding transcription factor activity"/>
    <property type="evidence" value="ECO:0007669"/>
    <property type="project" value="TreeGrafter"/>
</dbReference>
<keyword evidence="2" id="KW-0805">Transcription regulation</keyword>
<evidence type="ECO:0000313" key="8">
    <source>
        <dbReference type="Proteomes" id="UP000427071"/>
    </source>
</evidence>
<dbReference type="InterPro" id="IPR039538">
    <property type="entry name" value="BetI_C"/>
</dbReference>
<dbReference type="InterPro" id="IPR001647">
    <property type="entry name" value="HTH_TetR"/>
</dbReference>
<dbReference type="KEGG" id="ckw:CKALI_01265"/>
<organism evidence="7 8">
    <name type="scientific">Corynebacterium kalinowskii</name>
    <dbReference type="NCBI Taxonomy" id="2675216"/>
    <lineage>
        <taxon>Bacteria</taxon>
        <taxon>Bacillati</taxon>
        <taxon>Actinomycetota</taxon>
        <taxon>Actinomycetes</taxon>
        <taxon>Mycobacteriales</taxon>
        <taxon>Corynebacteriaceae</taxon>
        <taxon>Corynebacterium</taxon>
    </lineage>
</organism>
<dbReference type="Proteomes" id="UP000427071">
    <property type="component" value="Chromosome"/>
</dbReference>
<dbReference type="InterPro" id="IPR050109">
    <property type="entry name" value="HTH-type_TetR-like_transc_reg"/>
</dbReference>